<evidence type="ECO:0000313" key="2">
    <source>
        <dbReference type="Proteomes" id="UP000253209"/>
    </source>
</evidence>
<sequence>MANDFLNLFIRNFNKLDPKDRLDYHREHPDMTFVAYKKQKLSEITEAVLPLKKIYLDTKFWIEIRDALHGIGQPKPLVKEIFFSLKKKVAEQKVICPFSTALFDELLKQGDRVKRKNTAQVADILTGNYMLSPLYYLIGCETYNFIAMASGRGARQTDYTWTKALSALGDISFNIARKDYPEADKLVLQKSFLDFYYQHTFQEVTAFNDDFQESSGSAVWHAGMLNTYKEAYSTNMSLEALQRKELFSTFSHAANSMNLSLHNVDLELQIARMGLEQIRTAAPFSFCYTGIYAALSRDKSRLNKPNDYYDISHASLAVGGCDYFFVEKSFSTMLKGLKFDQRFKVKIASDHAEILALVNDI</sequence>
<dbReference type="OrthoDB" id="744966at2"/>
<gene>
    <name evidence="1" type="ORF">DJ568_03185</name>
</gene>
<accession>A0A367GW16</accession>
<reference evidence="1 2" key="1">
    <citation type="submission" date="2018-05" db="EMBL/GenBank/DDBJ databases">
        <title>Mucilaginibacter hurinus sp. nov., isolated from briquette warehouse soil.</title>
        <authorList>
            <person name="Choi L."/>
        </authorList>
    </citation>
    <scope>NUCLEOTIDE SEQUENCE [LARGE SCALE GENOMIC DNA]</scope>
    <source>
        <strain evidence="1 2">ZR32</strain>
    </source>
</reference>
<organism evidence="1 2">
    <name type="scientific">Mucilaginibacter hurinus</name>
    <dbReference type="NCBI Taxonomy" id="2201324"/>
    <lineage>
        <taxon>Bacteria</taxon>
        <taxon>Pseudomonadati</taxon>
        <taxon>Bacteroidota</taxon>
        <taxon>Sphingobacteriia</taxon>
        <taxon>Sphingobacteriales</taxon>
        <taxon>Sphingobacteriaceae</taxon>
        <taxon>Mucilaginibacter</taxon>
    </lineage>
</organism>
<dbReference type="EMBL" id="QGDC01000001">
    <property type="protein sequence ID" value="RCH56873.1"/>
    <property type="molecule type" value="Genomic_DNA"/>
</dbReference>
<evidence type="ECO:0000313" key="1">
    <source>
        <dbReference type="EMBL" id="RCH56873.1"/>
    </source>
</evidence>
<comment type="caution">
    <text evidence="1">The sequence shown here is derived from an EMBL/GenBank/DDBJ whole genome shotgun (WGS) entry which is preliminary data.</text>
</comment>
<protein>
    <submittedName>
        <fullName evidence="1">Uncharacterized protein</fullName>
    </submittedName>
</protein>
<name>A0A367GW16_9SPHI</name>
<proteinExistence type="predicted"/>
<dbReference type="Proteomes" id="UP000253209">
    <property type="component" value="Unassembled WGS sequence"/>
</dbReference>
<keyword evidence="2" id="KW-1185">Reference proteome</keyword>
<dbReference type="AlphaFoldDB" id="A0A367GW16"/>
<dbReference type="RefSeq" id="WP_114003770.1">
    <property type="nucleotide sequence ID" value="NZ_QGDC01000001.1"/>
</dbReference>